<dbReference type="WBParaSite" id="ACRNAN_scaffold28232.g26440.t1">
    <property type="protein sequence ID" value="ACRNAN_scaffold28232.g26440.t1"/>
    <property type="gene ID" value="ACRNAN_scaffold28232.g26440"/>
</dbReference>
<accession>A0A914DLG1</accession>
<evidence type="ECO:0000313" key="2">
    <source>
        <dbReference type="WBParaSite" id="ACRNAN_scaffold28232.g26440.t1"/>
    </source>
</evidence>
<dbReference type="SUPFAM" id="SSF57903">
    <property type="entry name" value="FYVE/PHD zinc finger"/>
    <property type="match status" value="1"/>
</dbReference>
<proteinExistence type="predicted"/>
<keyword evidence="1" id="KW-1185">Reference proteome</keyword>
<reference evidence="2" key="1">
    <citation type="submission" date="2022-11" db="UniProtKB">
        <authorList>
            <consortium name="WormBaseParasite"/>
        </authorList>
    </citation>
    <scope>IDENTIFICATION</scope>
</reference>
<name>A0A914DLG1_9BILA</name>
<dbReference type="Gene3D" id="3.30.40.10">
    <property type="entry name" value="Zinc/RING finger domain, C3HC4 (zinc finger)"/>
    <property type="match status" value="1"/>
</dbReference>
<organism evidence="1 2">
    <name type="scientific">Acrobeloides nanus</name>
    <dbReference type="NCBI Taxonomy" id="290746"/>
    <lineage>
        <taxon>Eukaryota</taxon>
        <taxon>Metazoa</taxon>
        <taxon>Ecdysozoa</taxon>
        <taxon>Nematoda</taxon>
        <taxon>Chromadorea</taxon>
        <taxon>Rhabditida</taxon>
        <taxon>Tylenchina</taxon>
        <taxon>Cephalobomorpha</taxon>
        <taxon>Cephaloboidea</taxon>
        <taxon>Cephalobidae</taxon>
        <taxon>Acrobeloides</taxon>
    </lineage>
</organism>
<dbReference type="Proteomes" id="UP000887540">
    <property type="component" value="Unplaced"/>
</dbReference>
<protein>
    <submittedName>
        <fullName evidence="2">Uncharacterized protein</fullName>
    </submittedName>
</protein>
<dbReference type="InterPro" id="IPR011011">
    <property type="entry name" value="Znf_FYVE_PHD"/>
</dbReference>
<dbReference type="AlphaFoldDB" id="A0A914DLG1"/>
<dbReference type="InterPro" id="IPR013083">
    <property type="entry name" value="Znf_RING/FYVE/PHD"/>
</dbReference>
<sequence length="151" mass="17581">MIPKASATYVTDLRLYQLVRCCLCDNLAHAKCAGLHRGRIDLIQNGFDYYNCPECSGFLNHIAYPMLKNLYFEPPTSRKENAAAKVDKFMTKADKPVKNRNNELRILSANVNGLRSKLDDSKLELQHTNRTSFYSKRQKLMIRFRKKRMVY</sequence>
<evidence type="ECO:0000313" key="1">
    <source>
        <dbReference type="Proteomes" id="UP000887540"/>
    </source>
</evidence>